<dbReference type="SUPFAM" id="SSF102405">
    <property type="entry name" value="MCP/YpsA-like"/>
    <property type="match status" value="1"/>
</dbReference>
<dbReference type="GO" id="GO:0009691">
    <property type="term" value="P:cytokinin biosynthetic process"/>
    <property type="evidence" value="ECO:0007669"/>
    <property type="project" value="UniProtKB-UniRule"/>
</dbReference>
<dbReference type="AlphaFoldDB" id="A0A1C9W5T1"/>
<dbReference type="KEGG" id="micc:AUP74_01050"/>
<dbReference type="Pfam" id="PF03641">
    <property type="entry name" value="Lysine_decarbox"/>
    <property type="match status" value="1"/>
</dbReference>
<comment type="catalytic activity">
    <reaction evidence="1">
        <text>AMP + H2O = D-ribose 5-phosphate + adenine</text>
        <dbReference type="Rhea" id="RHEA:20129"/>
        <dbReference type="ChEBI" id="CHEBI:15377"/>
        <dbReference type="ChEBI" id="CHEBI:16708"/>
        <dbReference type="ChEBI" id="CHEBI:78346"/>
        <dbReference type="ChEBI" id="CHEBI:456215"/>
        <dbReference type="EC" id="3.2.2.4"/>
    </reaction>
</comment>
<dbReference type="GO" id="GO:0008714">
    <property type="term" value="F:AMP nucleosidase activity"/>
    <property type="evidence" value="ECO:0007669"/>
    <property type="project" value="UniProtKB-EC"/>
</dbReference>
<dbReference type="PATRIC" id="fig|1769779.3.peg.1072"/>
<dbReference type="GO" id="GO:0005829">
    <property type="term" value="C:cytosol"/>
    <property type="evidence" value="ECO:0007669"/>
    <property type="project" value="TreeGrafter"/>
</dbReference>
<dbReference type="STRING" id="1769779.AUP74_01050"/>
<evidence type="ECO:0000256" key="3">
    <source>
        <dbReference type="RuleBase" id="RU363015"/>
    </source>
</evidence>
<comment type="similarity">
    <text evidence="2 3">Belongs to the LOG family.</text>
</comment>
<gene>
    <name evidence="4" type="primary">yvdD_1</name>
    <name evidence="4" type="ORF">AUP74_01050</name>
</gene>
<dbReference type="Gene3D" id="3.40.50.450">
    <property type="match status" value="1"/>
</dbReference>
<name>A0A1C9W5T1_9GAMM</name>
<dbReference type="InterPro" id="IPR005269">
    <property type="entry name" value="LOG"/>
</dbReference>
<evidence type="ECO:0000313" key="4">
    <source>
        <dbReference type="EMBL" id="AOS96515.1"/>
    </source>
</evidence>
<reference evidence="5" key="1">
    <citation type="submission" date="2016-01" db="EMBL/GenBank/DDBJ databases">
        <title>Complete genome sequence of Microbulbifer sp. CCB-MM1, a halophile isolated from Matang Mangrove Forest, Perak.</title>
        <authorList>
            <person name="Moh T.H."/>
            <person name="Dinesh B."/>
            <person name="Lau N.-S."/>
            <person name="Go F."/>
            <person name="Alexander Chong S.-C."/>
        </authorList>
    </citation>
    <scope>NUCLEOTIDE SEQUENCE [LARGE SCALE GENOMIC DNA]</scope>
    <source>
        <strain evidence="5">CCB-MM1</strain>
    </source>
</reference>
<proteinExistence type="inferred from homology"/>
<dbReference type="PANTHER" id="PTHR31223">
    <property type="entry name" value="LOG FAMILY PROTEIN YJL055W"/>
    <property type="match status" value="1"/>
</dbReference>
<dbReference type="OrthoDB" id="9801098at2"/>
<evidence type="ECO:0000256" key="1">
    <source>
        <dbReference type="ARBA" id="ARBA00000274"/>
    </source>
</evidence>
<dbReference type="EC" id="3.2.2.n1" evidence="3"/>
<organism evidence="4 5">
    <name type="scientific">Microbulbifer aggregans</name>
    <dbReference type="NCBI Taxonomy" id="1769779"/>
    <lineage>
        <taxon>Bacteria</taxon>
        <taxon>Pseudomonadati</taxon>
        <taxon>Pseudomonadota</taxon>
        <taxon>Gammaproteobacteria</taxon>
        <taxon>Cellvibrionales</taxon>
        <taxon>Microbulbiferaceae</taxon>
        <taxon>Microbulbifer</taxon>
    </lineage>
</organism>
<dbReference type="InterPro" id="IPR031100">
    <property type="entry name" value="LOG_fam"/>
</dbReference>
<accession>A0A1C9W5T1</accession>
<dbReference type="NCBIfam" id="TIGR00730">
    <property type="entry name" value="Rossman fold protein, TIGR00730 family"/>
    <property type="match status" value="1"/>
</dbReference>
<dbReference type="PANTHER" id="PTHR31223:SF70">
    <property type="entry name" value="LOG FAMILY PROTEIN YJL055W"/>
    <property type="match status" value="1"/>
</dbReference>
<dbReference type="Proteomes" id="UP000095672">
    <property type="component" value="Chromosome"/>
</dbReference>
<evidence type="ECO:0000313" key="5">
    <source>
        <dbReference type="Proteomes" id="UP000095672"/>
    </source>
</evidence>
<keyword evidence="3" id="KW-0378">Hydrolase</keyword>
<sequence>MKNICVYCGSSPGRRTEFLQAAEALAAELVARDIGLVYGGASIGIMGALADAVLAQGGRVIGVIPEALAVREVPHPNVTEMRVVTSMHERKAMMEALSDGFIALPGGLGTLEELFEILTWGQLGFHQKPCGLLDVAGYYQHLATFLDHCVTEQLLQPQYRAMLLEADDPAKLLKLMENYRPPPRDQRISRDDL</sequence>
<keyword evidence="3" id="KW-0203">Cytokinin biosynthesis</keyword>
<evidence type="ECO:0000256" key="2">
    <source>
        <dbReference type="ARBA" id="ARBA00006763"/>
    </source>
</evidence>
<dbReference type="RefSeq" id="WP_069946643.1">
    <property type="nucleotide sequence ID" value="NZ_CP014143.1"/>
</dbReference>
<keyword evidence="5" id="KW-1185">Reference proteome</keyword>
<protein>
    <recommendedName>
        <fullName evidence="3">Cytokinin riboside 5'-monophosphate phosphoribohydrolase</fullName>
        <ecNumber evidence="3">3.2.2.n1</ecNumber>
    </recommendedName>
</protein>
<dbReference type="EMBL" id="CP014143">
    <property type="protein sequence ID" value="AOS96515.1"/>
    <property type="molecule type" value="Genomic_DNA"/>
</dbReference>